<dbReference type="RefSeq" id="WP_340234919.1">
    <property type="nucleotide sequence ID" value="NZ_JBBEWC010000003.1"/>
</dbReference>
<name>A0ABW5J5V7_9BACT</name>
<gene>
    <name evidence="1" type="ORF">ACFSR2_09110</name>
</gene>
<dbReference type="EMBL" id="JBHULC010000008">
    <property type="protein sequence ID" value="MFD2521040.1"/>
    <property type="molecule type" value="Genomic_DNA"/>
</dbReference>
<keyword evidence="2" id="KW-1185">Reference proteome</keyword>
<protein>
    <submittedName>
        <fullName evidence="1">Uncharacterized protein</fullName>
    </submittedName>
</protein>
<comment type="caution">
    <text evidence="1">The sequence shown here is derived from an EMBL/GenBank/DDBJ whole genome shotgun (WGS) entry which is preliminary data.</text>
</comment>
<accession>A0ABW5J5V7</accession>
<organism evidence="1 2">
    <name type="scientific">Emticicia soli</name>
    <dbReference type="NCBI Taxonomy" id="2027878"/>
    <lineage>
        <taxon>Bacteria</taxon>
        <taxon>Pseudomonadati</taxon>
        <taxon>Bacteroidota</taxon>
        <taxon>Cytophagia</taxon>
        <taxon>Cytophagales</taxon>
        <taxon>Leadbetterellaceae</taxon>
        <taxon>Emticicia</taxon>
    </lineage>
</organism>
<proteinExistence type="predicted"/>
<evidence type="ECO:0000313" key="1">
    <source>
        <dbReference type="EMBL" id="MFD2521040.1"/>
    </source>
</evidence>
<sequence>MSQSDDIDLMLTLNPDGWSTCILLINGRIIETFITHVFGDPYYDLIRAIIDLLKGQETVTLFWFSEPGGEKIEITRHKTQQHKVNVTINGFSESWSKSPKELHLIVAFEIQFKQLISLFYFQLKKTSLLMQEKDFAKARDYFPYKDFYELESLIKEYLNV</sequence>
<reference evidence="2" key="1">
    <citation type="journal article" date="2019" name="Int. J. Syst. Evol. Microbiol.">
        <title>The Global Catalogue of Microorganisms (GCM) 10K type strain sequencing project: providing services to taxonomists for standard genome sequencing and annotation.</title>
        <authorList>
            <consortium name="The Broad Institute Genomics Platform"/>
            <consortium name="The Broad Institute Genome Sequencing Center for Infectious Disease"/>
            <person name="Wu L."/>
            <person name="Ma J."/>
        </authorList>
    </citation>
    <scope>NUCLEOTIDE SEQUENCE [LARGE SCALE GENOMIC DNA]</scope>
    <source>
        <strain evidence="2">KCTC 52344</strain>
    </source>
</reference>
<dbReference type="Proteomes" id="UP001597510">
    <property type="component" value="Unassembled WGS sequence"/>
</dbReference>
<evidence type="ECO:0000313" key="2">
    <source>
        <dbReference type="Proteomes" id="UP001597510"/>
    </source>
</evidence>